<dbReference type="AlphaFoldDB" id="A0A0L8GZQ7"/>
<gene>
    <name evidence="1" type="ORF">OCBIM_22025283mg</name>
</gene>
<sequence length="74" mass="9223">MNIYRFIFQILNTYFNSDDVWYIPRRQSSYGIFLCSQVSWEIKLRISYYGRYLSKKNRIVNKNIRRSFLPKYHL</sequence>
<accession>A0A0L8GZQ7</accession>
<dbReference type="EMBL" id="KQ419759">
    <property type="protein sequence ID" value="KOF82448.1"/>
    <property type="molecule type" value="Genomic_DNA"/>
</dbReference>
<proteinExistence type="predicted"/>
<reference evidence="1" key="1">
    <citation type="submission" date="2015-07" db="EMBL/GenBank/DDBJ databases">
        <title>MeaNS - Measles Nucleotide Surveillance Program.</title>
        <authorList>
            <person name="Tran T."/>
            <person name="Druce J."/>
        </authorList>
    </citation>
    <scope>NUCLEOTIDE SEQUENCE</scope>
    <source>
        <strain evidence="1">UCB-OBI-ISO-001</strain>
        <tissue evidence="1">Gonad</tissue>
    </source>
</reference>
<evidence type="ECO:0000313" key="1">
    <source>
        <dbReference type="EMBL" id="KOF82448.1"/>
    </source>
</evidence>
<protein>
    <submittedName>
        <fullName evidence="1">Uncharacterized protein</fullName>
    </submittedName>
</protein>
<name>A0A0L8GZQ7_OCTBM</name>
<organism evidence="1">
    <name type="scientific">Octopus bimaculoides</name>
    <name type="common">California two-spotted octopus</name>
    <dbReference type="NCBI Taxonomy" id="37653"/>
    <lineage>
        <taxon>Eukaryota</taxon>
        <taxon>Metazoa</taxon>
        <taxon>Spiralia</taxon>
        <taxon>Lophotrochozoa</taxon>
        <taxon>Mollusca</taxon>
        <taxon>Cephalopoda</taxon>
        <taxon>Coleoidea</taxon>
        <taxon>Octopodiformes</taxon>
        <taxon>Octopoda</taxon>
        <taxon>Incirrata</taxon>
        <taxon>Octopodidae</taxon>
        <taxon>Octopus</taxon>
    </lineage>
</organism>